<dbReference type="GO" id="GO:0036498">
    <property type="term" value="P:IRE1-mediated unfolded protein response"/>
    <property type="evidence" value="ECO:0007669"/>
    <property type="project" value="TreeGrafter"/>
</dbReference>
<dbReference type="GO" id="GO:0004521">
    <property type="term" value="F:RNA endonuclease activity"/>
    <property type="evidence" value="ECO:0007669"/>
    <property type="project" value="InterPro"/>
</dbReference>
<dbReference type="PROSITE" id="PS00108">
    <property type="entry name" value="PROTEIN_KINASE_ST"/>
    <property type="match status" value="1"/>
</dbReference>
<feature type="region of interest" description="Disordered" evidence="16">
    <location>
        <begin position="1788"/>
        <end position="1809"/>
    </location>
</feature>
<dbReference type="GO" id="GO:0004674">
    <property type="term" value="F:protein serine/threonine kinase activity"/>
    <property type="evidence" value="ECO:0007669"/>
    <property type="project" value="UniProtKB-KW"/>
</dbReference>
<evidence type="ECO:0000256" key="7">
    <source>
        <dbReference type="ARBA" id="ARBA00022741"/>
    </source>
</evidence>
<dbReference type="InterPro" id="IPR045133">
    <property type="entry name" value="IRE1/2-like"/>
</dbReference>
<dbReference type="GO" id="GO:0005524">
    <property type="term" value="F:ATP binding"/>
    <property type="evidence" value="ECO:0007669"/>
    <property type="project" value="UniProtKB-UniRule"/>
</dbReference>
<dbReference type="InterPro" id="IPR000719">
    <property type="entry name" value="Prot_kinase_dom"/>
</dbReference>
<keyword evidence="11 17" id="KW-0472">Membrane</keyword>
<dbReference type="GO" id="GO:0070059">
    <property type="term" value="P:intrinsic apoptotic signaling pathway in response to endoplasmic reticulum stress"/>
    <property type="evidence" value="ECO:0007669"/>
    <property type="project" value="TreeGrafter"/>
</dbReference>
<dbReference type="PROSITE" id="PS51392">
    <property type="entry name" value="KEN"/>
    <property type="match status" value="1"/>
</dbReference>
<dbReference type="SMART" id="SM00580">
    <property type="entry name" value="PUG"/>
    <property type="match status" value="1"/>
</dbReference>
<name>A0A1R1YTK9_9FUNG</name>
<feature type="compositionally biased region" description="Acidic residues" evidence="16">
    <location>
        <begin position="2091"/>
        <end position="2101"/>
    </location>
</feature>
<evidence type="ECO:0000256" key="5">
    <source>
        <dbReference type="ARBA" id="ARBA00022692"/>
    </source>
</evidence>
<evidence type="ECO:0000256" key="9">
    <source>
        <dbReference type="ARBA" id="ARBA00022840"/>
    </source>
</evidence>
<feature type="compositionally biased region" description="Low complexity" evidence="16">
    <location>
        <begin position="2064"/>
        <end position="2090"/>
    </location>
</feature>
<evidence type="ECO:0000256" key="6">
    <source>
        <dbReference type="ARBA" id="ARBA00022729"/>
    </source>
</evidence>
<dbReference type="PROSITE" id="PS50011">
    <property type="entry name" value="PROTEIN_KINASE_DOM"/>
    <property type="match status" value="1"/>
</dbReference>
<evidence type="ECO:0000313" key="20">
    <source>
        <dbReference type="EMBL" id="OMJ30136.1"/>
    </source>
</evidence>
<keyword evidence="8" id="KW-0418">Kinase</keyword>
<feature type="compositionally biased region" description="Basic residues" evidence="16">
    <location>
        <begin position="821"/>
        <end position="830"/>
    </location>
</feature>
<keyword evidence="21" id="KW-1185">Reference proteome</keyword>
<dbReference type="EC" id="2.7.11.1" evidence="2"/>
<keyword evidence="7 15" id="KW-0547">Nucleotide-binding</keyword>
<proteinExistence type="predicted"/>
<feature type="compositionally biased region" description="Polar residues" evidence="16">
    <location>
        <begin position="831"/>
        <end position="841"/>
    </location>
</feature>
<evidence type="ECO:0000256" key="10">
    <source>
        <dbReference type="ARBA" id="ARBA00022989"/>
    </source>
</evidence>
<comment type="subcellular location">
    <subcellularLocation>
        <location evidence="1">Membrane</location>
        <topology evidence="1">Multi-pass membrane protein</topology>
    </subcellularLocation>
</comment>
<dbReference type="GO" id="GO:1990604">
    <property type="term" value="C:IRE1-TRAF2-ASK1 complex"/>
    <property type="evidence" value="ECO:0007669"/>
    <property type="project" value="TreeGrafter"/>
</dbReference>
<keyword evidence="13" id="KW-0449">Lipoprotein</keyword>
<evidence type="ECO:0000256" key="16">
    <source>
        <dbReference type="SAM" id="MobiDB-lite"/>
    </source>
</evidence>
<gene>
    <name evidence="20" type="ORF">AYI69_g328</name>
</gene>
<feature type="domain" description="Protein kinase" evidence="18">
    <location>
        <begin position="1519"/>
        <end position="2009"/>
    </location>
</feature>
<dbReference type="Gene3D" id="3.30.200.20">
    <property type="entry name" value="Phosphorylase Kinase, domain 1"/>
    <property type="match status" value="1"/>
</dbReference>
<feature type="region of interest" description="Disordered" evidence="16">
    <location>
        <begin position="2044"/>
        <end position="2101"/>
    </location>
</feature>
<feature type="region of interest" description="Disordered" evidence="16">
    <location>
        <begin position="1357"/>
        <end position="1389"/>
    </location>
</feature>
<feature type="transmembrane region" description="Helical" evidence="17">
    <location>
        <begin position="40"/>
        <end position="60"/>
    </location>
</feature>
<keyword evidence="5 17" id="KW-0812">Transmembrane</keyword>
<dbReference type="SUPFAM" id="SSF56112">
    <property type="entry name" value="Protein kinase-like (PK-like)"/>
    <property type="match status" value="2"/>
</dbReference>
<feature type="domain" description="KEN" evidence="19">
    <location>
        <begin position="2012"/>
        <end position="2233"/>
    </location>
</feature>
<feature type="transmembrane region" description="Helical" evidence="17">
    <location>
        <begin position="373"/>
        <end position="394"/>
    </location>
</feature>
<protein>
    <recommendedName>
        <fullName evidence="2">non-specific serine/threonine protein kinase</fullName>
        <ecNumber evidence="2">2.7.11.1</ecNumber>
    </recommendedName>
</protein>
<dbReference type="OrthoDB" id="63989at2759"/>
<dbReference type="InterPro" id="IPR011009">
    <property type="entry name" value="Kinase-like_dom_sf"/>
</dbReference>
<evidence type="ECO:0000259" key="18">
    <source>
        <dbReference type="PROSITE" id="PS50011"/>
    </source>
</evidence>
<evidence type="ECO:0000313" key="21">
    <source>
        <dbReference type="Proteomes" id="UP000187429"/>
    </source>
</evidence>
<keyword evidence="10 17" id="KW-1133">Transmembrane helix</keyword>
<keyword evidence="6" id="KW-0732">Signal</keyword>
<dbReference type="GO" id="GO:0019706">
    <property type="term" value="F:protein-cysteine S-palmitoyltransferase activity"/>
    <property type="evidence" value="ECO:0007669"/>
    <property type="project" value="UniProtKB-EC"/>
</dbReference>
<accession>A0A1R1YTK9</accession>
<dbReference type="SMART" id="SM00220">
    <property type="entry name" value="S_TKc"/>
    <property type="match status" value="1"/>
</dbReference>
<dbReference type="PANTHER" id="PTHR13954:SF6">
    <property type="entry name" value="NON-SPECIFIC SERINE_THREONINE PROTEIN KINASE"/>
    <property type="match status" value="1"/>
</dbReference>
<sequence length="2235" mass="252123">MIRGNNNGSNIELNPIGRNQYNKKSVKLYQMYESKNLHLFKGRTTTTILLFSIFECPFIYSHSGIFPVIVFAYFSLQSITSMFITALMDPGIIPRNLDAVADKEEPYYFFNNNNNNYNNNNNNNLDVNYNNVFNRPENAPLSANMQTEAAESVNSGVSQTTHGNRLLTSNPESSRQAISSQKIISYDNGSTSTSGNTHDYLSNGNKSKSADQITSKISKKSYNILKSFKSNKSTIFKYNENLPPPFPIQRSYSGNQQDDSDMFYYPSAAKEVVIKGKPFKIKYCDTCKIYRPPRCSHCRICDNCVEVEDHHCVWLNNCIGKRNYRYFYTFVTFTAFSGIYIFAYSLYHLVYLAQNSPDFADLGIGTAISSTPVSLFLVIYTLFLTWSVIGLFLYHTYLIVNNMTTHEQIKSNRGLCSSSDESNVHAFSNNSVFLNCLDAICKPRTSPNVYWKAKVATDDLSTCICYNYDLFVTVDGTIHGLCRSTGRILWSQKNVFSTNNINPWDGHIIYARSDKYSVLGTSEMDNDNSQHHTSDNSPLNFGDELEFYENKDDKWTFNDGFEWINDSEAKKCIKTEWINNICKRKKLSSKNSPKSGPKDRASAWFIAEPSESGRLYMFDTEKKLLKLPLTIQDLVTFSPVKSLDKLFFGNKLTRFLNIDTFSGNITSIIDVDSLGFNSNPSYKKASNVDQNNSFQISETSFKVKIYSDSSDDTDFSSSFDPKSDTISLEWDLGYKKIETTRTNSKFDLSMAMAEILINSDTKTGSKSINVGHQTKIAVTADGHVTLLRASDGVPLWITSLNSTATSIFDIFNVTQNNASSNKKRTSKVKHNSPNGRSETSQEWKLMIQKRELSPAKQQERLFIQNKILNMVETNGIELIPDPLNNFDKIYLNFKGINNDSPAFYNYNPLDLNSISTPPGLTPLLEWLRDGLWSCNISNNKSYSDQNSGNYGSNLEYDKYNGSPKNEAPGFDKDEFNENIFQHAHVGKLNDSLYALSSELFPIISKSFLEKLVRGVTSSFRSTDVSLPRKFNFDFIDFKTESSSASSSNELSIYYGENIYDGSTTTCSCKKGSDYPMCLIGLHQYSSSDISLLQKSPLEKQYINYYLGISDSNDNYESNFYKKKLLNDIFDPPSASNLLNNPIQNSEPSKDNIKAGIYPKNYNFENVGSDHPNDPIINSPFLHPSNNPKRIRLEEDTTTVHANSTLAYSDQVSKNEKILELSANQSRSFIYNVIRYIKIIYSIISLFGYLTLLVASTIFSTHLPLGLMKVIDPDLEFEPKPLNAEDSSSAELSIYYRALPGRYLDKPEIFNSIMFTFNQNFIKNKVPNIFGANNPDSILPSSEIKINTDEITNNVYIDTNEPQKEPDNLESTSPEKTNVSENNSPDDESTLDRIVAQVPDSLKTMPGQDKITLNKEVENLPSENILNLQAISSDQTALVSQDNDSSYKPSEISNTTNIECIDESSAFGIPRISINTSETDQGEENTKNLNVESSLDESSQVPTNTQEPSNQMRNTFNSLELSDEVVGYGSHGTVVYLGSFEGRPVAVKRLLLDFYSSATLEVRILQEADTHANVIRYFCSEMSKNFLFIALELCAGSLYDAINYQNLDFFSKRQSRDNSKSAYDLLSKISPKRVLYQLAMGLHHLHQMKLVHRDIKPQNILLALPVNHIKNMKSRSAYKNTNGFNNGAQANLADPKLDPGPKFFNPFSDLDIENISGEPRVVISDFGLSRVLQGEESSFFNTIQFKSPGNNNGNPVLHGAGGTIGWRAPECFEDSVPAKSIYFNTSSKNSAVDSQNSKISSNVQSGSNSTCQKISSGTTVISDLSIDEVSPYTSRGAAVNLKDYKEKNLPISEDISSGNSNELDPDTENQAENLYSNDSYGLSGSLSTENICNTVLGRKMTRKMDIFSLGCVYYYFLTQGNHPFGDRYSREQNILDNKFDLSLLEEMSFINTTYQSNYNNLFGERGSSGANHSTTIIESSIEARDLIAHMIQRNPKFRPSTTSILVHPYFWSASKRLLFIQDVSDKLESHAKFLKAVTVVPAKNNESSATKNESAKGFNKKKQKGQNPNKKANLTPNTKNFKNKNNSSNCENFEDTEKEEPEEVKRAKLILDEFEMHSEYVLETKTDAEAGAGWSRVGPLGWDKKLDRHLRNDLGSFRKYNFYKLRDLLRVIRNKKHHYQDLDIDLQDSLGPVPEGFCNYFESRFPNLLLHCYYFVLENDSIRNDSLFSQYFSVPS</sequence>
<dbReference type="EMBL" id="LSSM01000075">
    <property type="protein sequence ID" value="OMJ30136.1"/>
    <property type="molecule type" value="Genomic_DNA"/>
</dbReference>
<evidence type="ECO:0000259" key="19">
    <source>
        <dbReference type="PROSITE" id="PS51392"/>
    </source>
</evidence>
<comment type="caution">
    <text evidence="20">The sequence shown here is derived from an EMBL/GenBank/DDBJ whole genome shotgun (WGS) entry which is preliminary data.</text>
</comment>
<feature type="region of interest" description="Disordered" evidence="16">
    <location>
        <begin position="1472"/>
        <end position="1510"/>
    </location>
</feature>
<feature type="transmembrane region" description="Helical" evidence="17">
    <location>
        <begin position="326"/>
        <end position="353"/>
    </location>
</feature>
<dbReference type="Pfam" id="PF01529">
    <property type="entry name" value="DHHC"/>
    <property type="match status" value="1"/>
</dbReference>
<dbReference type="GO" id="GO:0006397">
    <property type="term" value="P:mRNA processing"/>
    <property type="evidence" value="ECO:0007669"/>
    <property type="project" value="InterPro"/>
</dbReference>
<reference evidence="21" key="1">
    <citation type="submission" date="2017-01" db="EMBL/GenBank/DDBJ databases">
        <authorList>
            <person name="Wang Y."/>
            <person name="White M."/>
            <person name="Kvist S."/>
            <person name="Moncalvo J.-M."/>
        </authorList>
    </citation>
    <scope>NUCLEOTIDE SEQUENCE [LARGE SCALE GENOMIC DNA]</scope>
    <source>
        <strain evidence="21">ID-206-W2</strain>
    </source>
</reference>
<dbReference type="PROSITE" id="PS00107">
    <property type="entry name" value="PROTEIN_KINASE_ATP"/>
    <property type="match status" value="1"/>
</dbReference>
<feature type="compositionally biased region" description="Polar residues" evidence="16">
    <location>
        <begin position="1368"/>
        <end position="1382"/>
    </location>
</feature>
<dbReference type="Pfam" id="PF00069">
    <property type="entry name" value="Pkinase"/>
    <property type="match status" value="2"/>
</dbReference>
<feature type="region of interest" description="Disordered" evidence="16">
    <location>
        <begin position="819"/>
        <end position="841"/>
    </location>
</feature>
<dbReference type="InterPro" id="IPR038357">
    <property type="entry name" value="KEN_sf"/>
</dbReference>
<evidence type="ECO:0000256" key="11">
    <source>
        <dbReference type="ARBA" id="ARBA00023136"/>
    </source>
</evidence>
<dbReference type="InterPro" id="IPR008271">
    <property type="entry name" value="Ser/Thr_kinase_AS"/>
</dbReference>
<comment type="catalytic activity">
    <reaction evidence="14">
        <text>L-cysteinyl-[protein] + hexadecanoyl-CoA = S-hexadecanoyl-L-cysteinyl-[protein] + CoA</text>
        <dbReference type="Rhea" id="RHEA:36683"/>
        <dbReference type="Rhea" id="RHEA-COMP:10131"/>
        <dbReference type="Rhea" id="RHEA-COMP:11032"/>
        <dbReference type="ChEBI" id="CHEBI:29950"/>
        <dbReference type="ChEBI" id="CHEBI:57287"/>
        <dbReference type="ChEBI" id="CHEBI:57379"/>
        <dbReference type="ChEBI" id="CHEBI:74151"/>
        <dbReference type="EC" id="2.3.1.225"/>
    </reaction>
</comment>
<evidence type="ECO:0000256" key="17">
    <source>
        <dbReference type="SAM" id="Phobius"/>
    </source>
</evidence>
<evidence type="ECO:0000256" key="3">
    <source>
        <dbReference type="ARBA" id="ARBA00022527"/>
    </source>
</evidence>
<dbReference type="GO" id="GO:0051082">
    <property type="term" value="F:unfolded protein binding"/>
    <property type="evidence" value="ECO:0007669"/>
    <property type="project" value="TreeGrafter"/>
</dbReference>
<evidence type="ECO:0000256" key="8">
    <source>
        <dbReference type="ARBA" id="ARBA00022777"/>
    </source>
</evidence>
<dbReference type="PROSITE" id="PS50216">
    <property type="entry name" value="DHHC"/>
    <property type="match status" value="1"/>
</dbReference>
<evidence type="ECO:0000256" key="13">
    <source>
        <dbReference type="ARBA" id="ARBA00023288"/>
    </source>
</evidence>
<dbReference type="PANTHER" id="PTHR13954">
    <property type="entry name" value="IRE1-RELATED"/>
    <property type="match status" value="1"/>
</dbReference>
<feature type="transmembrane region" description="Helical" evidence="17">
    <location>
        <begin position="66"/>
        <end position="87"/>
    </location>
</feature>
<evidence type="ECO:0000256" key="4">
    <source>
        <dbReference type="ARBA" id="ARBA00022679"/>
    </source>
</evidence>
<feature type="transmembrane region" description="Helical" evidence="17">
    <location>
        <begin position="1238"/>
        <end position="1258"/>
    </location>
</feature>
<feature type="compositionally biased region" description="Polar residues" evidence="16">
    <location>
        <begin position="1486"/>
        <end position="1510"/>
    </location>
</feature>
<feature type="region of interest" description="Disordered" evidence="16">
    <location>
        <begin position="1850"/>
        <end position="1869"/>
    </location>
</feature>
<keyword evidence="9 15" id="KW-0067">ATP-binding</keyword>
<keyword evidence="12" id="KW-0564">Palmitate</keyword>
<dbReference type="InterPro" id="IPR010513">
    <property type="entry name" value="KEN_dom"/>
</dbReference>
<keyword evidence="4 20" id="KW-0808">Transferase</keyword>
<dbReference type="InterPro" id="IPR001594">
    <property type="entry name" value="Palmitoyltrfase_DHHC"/>
</dbReference>
<feature type="binding site" evidence="15">
    <location>
        <position position="1547"/>
    </location>
    <ligand>
        <name>ATP</name>
        <dbReference type="ChEBI" id="CHEBI:30616"/>
    </ligand>
</feature>
<dbReference type="Gene3D" id="1.10.510.10">
    <property type="entry name" value="Transferase(Phosphotransferase) domain 1"/>
    <property type="match status" value="1"/>
</dbReference>
<dbReference type="Pfam" id="PF06479">
    <property type="entry name" value="Ribonuc_2-5A"/>
    <property type="match status" value="1"/>
</dbReference>
<feature type="region of interest" description="Disordered" evidence="16">
    <location>
        <begin position="155"/>
        <end position="208"/>
    </location>
</feature>
<dbReference type="FunFam" id="3.30.200.20:FF:000077">
    <property type="entry name" value="Putative Serine/threonine-protein kinase/endoribonuclease IRE1"/>
    <property type="match status" value="1"/>
</dbReference>
<evidence type="ECO:0000256" key="14">
    <source>
        <dbReference type="ARBA" id="ARBA00048048"/>
    </source>
</evidence>
<evidence type="ECO:0000256" key="15">
    <source>
        <dbReference type="PROSITE-ProRule" id="PRU10141"/>
    </source>
</evidence>
<dbReference type="Proteomes" id="UP000187429">
    <property type="component" value="Unassembled WGS sequence"/>
</dbReference>
<keyword evidence="3" id="KW-0723">Serine/threonine-protein kinase</keyword>
<evidence type="ECO:0000256" key="2">
    <source>
        <dbReference type="ARBA" id="ARBA00012513"/>
    </source>
</evidence>
<dbReference type="InterPro" id="IPR017441">
    <property type="entry name" value="Protein_kinase_ATP_BS"/>
</dbReference>
<organism evidence="20 21">
    <name type="scientific">Smittium culicis</name>
    <dbReference type="NCBI Taxonomy" id="133412"/>
    <lineage>
        <taxon>Eukaryota</taxon>
        <taxon>Fungi</taxon>
        <taxon>Fungi incertae sedis</taxon>
        <taxon>Zoopagomycota</taxon>
        <taxon>Kickxellomycotina</taxon>
        <taxon>Harpellomycetes</taxon>
        <taxon>Harpellales</taxon>
        <taxon>Legeriomycetaceae</taxon>
        <taxon>Smittium</taxon>
    </lineage>
</organism>
<evidence type="ECO:0000256" key="1">
    <source>
        <dbReference type="ARBA" id="ARBA00004141"/>
    </source>
</evidence>
<evidence type="ECO:0000256" key="12">
    <source>
        <dbReference type="ARBA" id="ARBA00023139"/>
    </source>
</evidence>
<dbReference type="Gene3D" id="1.20.1440.180">
    <property type="entry name" value="KEN domain"/>
    <property type="match status" value="1"/>
</dbReference>